<name>A0A518GBL1_9BACT</name>
<keyword evidence="3" id="KW-1185">Reference proteome</keyword>
<feature type="chain" id="PRO_5022113473" evidence="1">
    <location>
        <begin position="24"/>
        <end position="124"/>
    </location>
</feature>
<accession>A0A518GBL1</accession>
<dbReference type="EMBL" id="CP036298">
    <property type="protein sequence ID" value="QDV26002.1"/>
    <property type="molecule type" value="Genomic_DNA"/>
</dbReference>
<evidence type="ECO:0000256" key="1">
    <source>
        <dbReference type="SAM" id="SignalP"/>
    </source>
</evidence>
<evidence type="ECO:0000313" key="2">
    <source>
        <dbReference type="EMBL" id="QDV26002.1"/>
    </source>
</evidence>
<gene>
    <name evidence="2" type="ORF">Q31a_43720</name>
</gene>
<feature type="signal peptide" evidence="1">
    <location>
        <begin position="1"/>
        <end position="23"/>
    </location>
</feature>
<keyword evidence="1" id="KW-0732">Signal</keyword>
<evidence type="ECO:0000313" key="3">
    <source>
        <dbReference type="Proteomes" id="UP000318017"/>
    </source>
</evidence>
<reference evidence="2 3" key="1">
    <citation type="submission" date="2019-02" db="EMBL/GenBank/DDBJ databases">
        <title>Deep-cultivation of Planctomycetes and their phenomic and genomic characterization uncovers novel biology.</title>
        <authorList>
            <person name="Wiegand S."/>
            <person name="Jogler M."/>
            <person name="Boedeker C."/>
            <person name="Pinto D."/>
            <person name="Vollmers J."/>
            <person name="Rivas-Marin E."/>
            <person name="Kohn T."/>
            <person name="Peeters S.H."/>
            <person name="Heuer A."/>
            <person name="Rast P."/>
            <person name="Oberbeckmann S."/>
            <person name="Bunk B."/>
            <person name="Jeske O."/>
            <person name="Meyerdierks A."/>
            <person name="Storesund J.E."/>
            <person name="Kallscheuer N."/>
            <person name="Luecker S."/>
            <person name="Lage O.M."/>
            <person name="Pohl T."/>
            <person name="Merkel B.J."/>
            <person name="Hornburger P."/>
            <person name="Mueller R.-W."/>
            <person name="Bruemmer F."/>
            <person name="Labrenz M."/>
            <person name="Spormann A.M."/>
            <person name="Op den Camp H."/>
            <person name="Overmann J."/>
            <person name="Amann R."/>
            <person name="Jetten M.S.M."/>
            <person name="Mascher T."/>
            <person name="Medema M.H."/>
            <person name="Devos D.P."/>
            <person name="Kaster A.-K."/>
            <person name="Ovreas L."/>
            <person name="Rohde M."/>
            <person name="Galperin M.Y."/>
            <person name="Jogler C."/>
        </authorList>
    </citation>
    <scope>NUCLEOTIDE SEQUENCE [LARGE SCALE GENOMIC DNA]</scope>
    <source>
        <strain evidence="2 3">Q31a</strain>
    </source>
</reference>
<dbReference type="Proteomes" id="UP000318017">
    <property type="component" value="Chromosome"/>
</dbReference>
<dbReference type="KEGG" id="ahel:Q31a_43720"/>
<dbReference type="AlphaFoldDB" id="A0A518GBL1"/>
<proteinExistence type="predicted"/>
<protein>
    <submittedName>
        <fullName evidence="2">Uncharacterized protein</fullName>
    </submittedName>
</protein>
<organism evidence="2 3">
    <name type="scientific">Aureliella helgolandensis</name>
    <dbReference type="NCBI Taxonomy" id="2527968"/>
    <lineage>
        <taxon>Bacteria</taxon>
        <taxon>Pseudomonadati</taxon>
        <taxon>Planctomycetota</taxon>
        <taxon>Planctomycetia</taxon>
        <taxon>Pirellulales</taxon>
        <taxon>Pirellulaceae</taxon>
        <taxon>Aureliella</taxon>
    </lineage>
</organism>
<sequence length="124" mass="13490" precursor="true">MKSVLSLSVVCLGLLFGSQQANAQHPGYGQHGMVHQGYVQSGYGHHQNFHHGHQFAVPSPNQYYSGYGSPVQSYAPSGGIYGGGYGSGQVVIPRTTTNYSNNYYGQPTHSHHSWHPGHYLLGHH</sequence>
<dbReference type="RefSeq" id="WP_145081832.1">
    <property type="nucleotide sequence ID" value="NZ_CP036298.1"/>
</dbReference>